<dbReference type="GO" id="GO:0005886">
    <property type="term" value="C:plasma membrane"/>
    <property type="evidence" value="ECO:0007669"/>
    <property type="project" value="UniProtKB-SubCell"/>
</dbReference>
<dbReference type="GO" id="GO:0004713">
    <property type="term" value="F:protein tyrosine kinase activity"/>
    <property type="evidence" value="ECO:0007669"/>
    <property type="project" value="TreeGrafter"/>
</dbReference>
<feature type="domain" description="Polysaccharide chain length determinant N-terminal" evidence="10">
    <location>
        <begin position="14"/>
        <end position="104"/>
    </location>
</feature>
<feature type="transmembrane region" description="Helical" evidence="9">
    <location>
        <begin position="420"/>
        <end position="443"/>
    </location>
</feature>
<evidence type="ECO:0000256" key="5">
    <source>
        <dbReference type="ARBA" id="ARBA00022840"/>
    </source>
</evidence>
<feature type="domain" description="Tyrosine-protein kinase G-rich" evidence="11">
    <location>
        <begin position="365"/>
        <end position="439"/>
    </location>
</feature>
<dbReference type="EMBL" id="BAEN01000061">
    <property type="protein sequence ID" value="GAC15795.1"/>
    <property type="molecule type" value="Genomic_DNA"/>
</dbReference>
<dbReference type="SUPFAM" id="SSF52540">
    <property type="entry name" value="P-loop containing nucleoside triphosphate hydrolases"/>
    <property type="match status" value="1"/>
</dbReference>
<keyword evidence="5" id="KW-0067">ATP-binding</keyword>
<evidence type="ECO:0000256" key="4">
    <source>
        <dbReference type="ARBA" id="ARBA00022741"/>
    </source>
</evidence>
<evidence type="ECO:0000313" key="12">
    <source>
        <dbReference type="EMBL" id="GAC15795.1"/>
    </source>
</evidence>
<organism evidence="12 13">
    <name type="scientific">Aliiglaciecola lipolytica E3</name>
    <dbReference type="NCBI Taxonomy" id="1127673"/>
    <lineage>
        <taxon>Bacteria</taxon>
        <taxon>Pseudomonadati</taxon>
        <taxon>Pseudomonadota</taxon>
        <taxon>Gammaproteobacteria</taxon>
        <taxon>Alteromonadales</taxon>
        <taxon>Alteromonadaceae</taxon>
        <taxon>Aliiglaciecola</taxon>
    </lineage>
</organism>
<gene>
    <name evidence="12" type="ORF">GLIP_3178</name>
</gene>
<dbReference type="eggNOG" id="COG0489">
    <property type="taxonomic scope" value="Bacteria"/>
</dbReference>
<evidence type="ECO:0000256" key="6">
    <source>
        <dbReference type="ARBA" id="ARBA00022989"/>
    </source>
</evidence>
<evidence type="ECO:0000259" key="11">
    <source>
        <dbReference type="Pfam" id="PF13807"/>
    </source>
</evidence>
<evidence type="ECO:0008006" key="14">
    <source>
        <dbReference type="Google" id="ProtNLM"/>
    </source>
</evidence>
<evidence type="ECO:0000256" key="7">
    <source>
        <dbReference type="ARBA" id="ARBA00023136"/>
    </source>
</evidence>
<comment type="caution">
    <text evidence="12">The sequence shown here is derived from an EMBL/GenBank/DDBJ whole genome shotgun (WGS) entry which is preliminary data.</text>
</comment>
<keyword evidence="13" id="KW-1185">Reference proteome</keyword>
<keyword evidence="6 9" id="KW-1133">Transmembrane helix</keyword>
<dbReference type="InterPro" id="IPR050445">
    <property type="entry name" value="Bact_polysacc_biosynth/exp"/>
</dbReference>
<comment type="subcellular location">
    <subcellularLocation>
        <location evidence="1">Cell membrane</location>
        <topology evidence="1">Multi-pass membrane protein</topology>
    </subcellularLocation>
</comment>
<evidence type="ECO:0000259" key="10">
    <source>
        <dbReference type="Pfam" id="PF02706"/>
    </source>
</evidence>
<evidence type="ECO:0000256" key="3">
    <source>
        <dbReference type="ARBA" id="ARBA00022692"/>
    </source>
</evidence>
<keyword evidence="4" id="KW-0547">Nucleotide-binding</keyword>
<dbReference type="InterPro" id="IPR032807">
    <property type="entry name" value="GNVR"/>
</dbReference>
<reference evidence="12 13" key="1">
    <citation type="journal article" date="2017" name="Antonie Van Leeuwenhoek">
        <title>Rhizobium rhizosphaerae sp. nov., a novel species isolated from rice rhizosphere.</title>
        <authorList>
            <person name="Zhao J.J."/>
            <person name="Zhang J."/>
            <person name="Zhang R.J."/>
            <person name="Zhang C.W."/>
            <person name="Yin H.Q."/>
            <person name="Zhang X.X."/>
        </authorList>
    </citation>
    <scope>NUCLEOTIDE SEQUENCE [LARGE SCALE GENOMIC DNA]</scope>
    <source>
        <strain evidence="12 13">E3</strain>
    </source>
</reference>
<evidence type="ECO:0000256" key="2">
    <source>
        <dbReference type="ARBA" id="ARBA00022475"/>
    </source>
</evidence>
<dbReference type="STRING" id="1127673.GLIP_3178"/>
<dbReference type="CDD" id="cd05387">
    <property type="entry name" value="BY-kinase"/>
    <property type="match status" value="1"/>
</dbReference>
<dbReference type="Pfam" id="PF02706">
    <property type="entry name" value="Wzz"/>
    <property type="match status" value="1"/>
</dbReference>
<evidence type="ECO:0000256" key="1">
    <source>
        <dbReference type="ARBA" id="ARBA00004651"/>
    </source>
</evidence>
<dbReference type="Proteomes" id="UP000006334">
    <property type="component" value="Unassembled WGS sequence"/>
</dbReference>
<dbReference type="RefSeq" id="WP_008845600.1">
    <property type="nucleotide sequence ID" value="NZ_BAEN01000061.1"/>
</dbReference>
<dbReference type="Pfam" id="PF13807">
    <property type="entry name" value="GNVR"/>
    <property type="match status" value="1"/>
</dbReference>
<dbReference type="InterPro" id="IPR005702">
    <property type="entry name" value="Wzc-like_C"/>
</dbReference>
<dbReference type="InterPro" id="IPR003856">
    <property type="entry name" value="LPS_length_determ_N"/>
</dbReference>
<dbReference type="Gene3D" id="3.40.50.300">
    <property type="entry name" value="P-loop containing nucleotide triphosphate hydrolases"/>
    <property type="match status" value="1"/>
</dbReference>
<protein>
    <recommendedName>
        <fullName evidence="14">Protein-tyrosine kinase</fullName>
    </recommendedName>
</protein>
<keyword evidence="8" id="KW-0175">Coiled coil</keyword>
<accession>K6YX54</accession>
<feature type="transmembrane region" description="Helical" evidence="9">
    <location>
        <begin position="29"/>
        <end position="46"/>
    </location>
</feature>
<sequence length="690" mass="78393">MSNLNEFDKQQEVSFDLADLFSFLWQKKLQILLTSAIIITLGFYYLQKIPKTYIATSTLLLDDQSGGGIGVPGLEAFTGRNQSKLDTHIEFIRSKQFIRSVVTSLDLHLESEFYPITGQSAGKPNLEHAVEVVLEDLSLNHINETDMIKVSLVSKTPELATKFVNQVGPMFFEFQAEKSRLRAEEASRWLNTQLQQIQGTLTESESELQQFLEKHQLVDLVSQISLVQSEISTLMREQLVNDKIVYELQSVVVQANRVIEQPTSLLGIPQIANNNVIVELRRRILQQEQLLSEVSKRYKYKHYRHITVSSQLKELKAELAQTLQQSVESLKREYQLVLGRQAKLTASLAEAQDRHSQLGRLEIELTKLTRKMESNQKLYEAFLGRLQETELLKDVSQQSNYAVIDYATVPKRPFKPNVPLSLIVITLLSGMLSTGFWLIAHLLSDKRSRFKQLLNTIQVPVLAELPRPTKRFLKNKSTNLFDERNQHFAFSEAIRSLRTFLLVNKIDDSENRIIAVTRITKSQKKSPLVLQLADSFSRLEKTLLIDCDLRQPSLAQLFDLPPNKPGLTSLLTRKAKLSECIYRPANTPLLVMTGGPEPQDPLVYLSKARFADFIEKLSIINERLIVDLPAINDFSDALVVAKLADAVVIEVDIDNISSEDLVLSIQRLRESGCPLKGVVLTNVKSKRKYK</sequence>
<proteinExistence type="predicted"/>
<evidence type="ECO:0000256" key="8">
    <source>
        <dbReference type="SAM" id="Coils"/>
    </source>
</evidence>
<keyword evidence="7 9" id="KW-0472">Membrane</keyword>
<name>K6YX54_9ALTE</name>
<keyword evidence="3 9" id="KW-0812">Transmembrane</keyword>
<keyword evidence="2" id="KW-1003">Cell membrane</keyword>
<evidence type="ECO:0000256" key="9">
    <source>
        <dbReference type="SAM" id="Phobius"/>
    </source>
</evidence>
<dbReference type="PANTHER" id="PTHR32309">
    <property type="entry name" value="TYROSINE-PROTEIN KINASE"/>
    <property type="match status" value="1"/>
</dbReference>
<feature type="coiled-coil region" evidence="8">
    <location>
        <begin position="277"/>
        <end position="333"/>
    </location>
</feature>
<dbReference type="OrthoDB" id="9775724at2"/>
<dbReference type="PANTHER" id="PTHR32309:SF13">
    <property type="entry name" value="FERRIC ENTEROBACTIN TRANSPORT PROTEIN FEPE"/>
    <property type="match status" value="1"/>
</dbReference>
<evidence type="ECO:0000313" key="13">
    <source>
        <dbReference type="Proteomes" id="UP000006334"/>
    </source>
</evidence>
<dbReference type="AlphaFoldDB" id="K6YX54"/>
<dbReference type="eggNOG" id="COG3206">
    <property type="taxonomic scope" value="Bacteria"/>
</dbReference>
<dbReference type="InterPro" id="IPR027417">
    <property type="entry name" value="P-loop_NTPase"/>
</dbReference>